<name>A0A5A7UPR2_CUCMM</name>
<reference evidence="4 5" key="1">
    <citation type="submission" date="2019-08" db="EMBL/GenBank/DDBJ databases">
        <title>Draft genome sequences of two oriental melons (Cucumis melo L. var makuwa).</title>
        <authorList>
            <person name="Kwon S.-Y."/>
        </authorList>
    </citation>
    <scope>NUCLEOTIDE SEQUENCE [LARGE SCALE GENOMIC DNA]</scope>
    <source>
        <strain evidence="5">cv. Chang Bougi</strain>
        <strain evidence="4">cv. SW 3</strain>
        <tissue evidence="2">Leaf</tissue>
    </source>
</reference>
<proteinExistence type="predicted"/>
<dbReference type="EMBL" id="SSTD01006130">
    <property type="protein sequence ID" value="TYK20635.1"/>
    <property type="molecule type" value="Genomic_DNA"/>
</dbReference>
<evidence type="ECO:0000313" key="4">
    <source>
        <dbReference type="Proteomes" id="UP000321393"/>
    </source>
</evidence>
<feature type="domain" description="Reverse transcriptase/retrotransposon-derived protein RNase H-like" evidence="1">
    <location>
        <begin position="153"/>
        <end position="188"/>
    </location>
</feature>
<comment type="caution">
    <text evidence="2">The sequence shown here is derived from an EMBL/GenBank/DDBJ whole genome shotgun (WGS) entry which is preliminary data.</text>
</comment>
<evidence type="ECO:0000313" key="5">
    <source>
        <dbReference type="Proteomes" id="UP000321947"/>
    </source>
</evidence>
<dbReference type="InterPro" id="IPR041577">
    <property type="entry name" value="RT_RNaseH_2"/>
</dbReference>
<protein>
    <submittedName>
        <fullName evidence="2">Transposon Tf2-1 polyprotein isoform X1</fullName>
    </submittedName>
</protein>
<dbReference type="InterPro" id="IPR043502">
    <property type="entry name" value="DNA/RNA_pol_sf"/>
</dbReference>
<sequence>MRTITLRGVRMVGIQREDPTKRMSDAEFQVGRDKGLCYRHDELNYAGHRCKIKEQRELEFWCYQWRKHLNYGVILVSGAVVKGKGVCEGIELWLHLLGVIKVDWRNLTMTFNQGGRSVVLNGDPSLTKARSEFGGSFEAFGVECDDDTARASLLDFNLPFEIETDASDYGVGAALVQSKRPITYFSQQRVIQPQYQKWIANLMGHTFEVVYRPRLENKAVDALSRMPPTVH</sequence>
<dbReference type="Pfam" id="PF17919">
    <property type="entry name" value="RT_RNaseH_2"/>
    <property type="match status" value="1"/>
</dbReference>
<dbReference type="Proteomes" id="UP000321393">
    <property type="component" value="Unassembled WGS sequence"/>
</dbReference>
<dbReference type="PANTHER" id="PTHR34072">
    <property type="entry name" value="ENZYMATIC POLYPROTEIN-RELATED"/>
    <property type="match status" value="1"/>
</dbReference>
<gene>
    <name evidence="3" type="ORF">E5676_scaffold480G00170</name>
    <name evidence="2" type="ORF">E6C27_scaffold96G002940</name>
</gene>
<dbReference type="Proteomes" id="UP000321947">
    <property type="component" value="Unassembled WGS sequence"/>
</dbReference>
<dbReference type="EMBL" id="SSTE01007279">
    <property type="protein sequence ID" value="KAA0057100.1"/>
    <property type="molecule type" value="Genomic_DNA"/>
</dbReference>
<dbReference type="AlphaFoldDB" id="A0A5A7UPR2"/>
<organism evidence="2 4">
    <name type="scientific">Cucumis melo var. makuwa</name>
    <name type="common">Oriental melon</name>
    <dbReference type="NCBI Taxonomy" id="1194695"/>
    <lineage>
        <taxon>Eukaryota</taxon>
        <taxon>Viridiplantae</taxon>
        <taxon>Streptophyta</taxon>
        <taxon>Embryophyta</taxon>
        <taxon>Tracheophyta</taxon>
        <taxon>Spermatophyta</taxon>
        <taxon>Magnoliopsida</taxon>
        <taxon>eudicotyledons</taxon>
        <taxon>Gunneridae</taxon>
        <taxon>Pentapetalae</taxon>
        <taxon>rosids</taxon>
        <taxon>fabids</taxon>
        <taxon>Cucurbitales</taxon>
        <taxon>Cucurbitaceae</taxon>
        <taxon>Benincaseae</taxon>
        <taxon>Cucumis</taxon>
    </lineage>
</organism>
<evidence type="ECO:0000313" key="3">
    <source>
        <dbReference type="EMBL" id="TYK20635.1"/>
    </source>
</evidence>
<evidence type="ECO:0000313" key="2">
    <source>
        <dbReference type="EMBL" id="KAA0057100.1"/>
    </source>
</evidence>
<accession>A0A5A7UPR2</accession>
<dbReference type="OrthoDB" id="1931077at2759"/>
<evidence type="ECO:0000259" key="1">
    <source>
        <dbReference type="Pfam" id="PF17919"/>
    </source>
</evidence>
<dbReference type="PANTHER" id="PTHR34072:SF52">
    <property type="entry name" value="RIBONUCLEASE H"/>
    <property type="match status" value="1"/>
</dbReference>
<dbReference type="SUPFAM" id="SSF56672">
    <property type="entry name" value="DNA/RNA polymerases"/>
    <property type="match status" value="1"/>
</dbReference>